<dbReference type="InterPro" id="IPR058626">
    <property type="entry name" value="MdtA-like_b-barrel"/>
</dbReference>
<dbReference type="Pfam" id="PF25917">
    <property type="entry name" value="BSH_RND"/>
    <property type="match status" value="1"/>
</dbReference>
<evidence type="ECO:0000256" key="6">
    <source>
        <dbReference type="SAM" id="Phobius"/>
    </source>
</evidence>
<comment type="subcellular location">
    <subcellularLocation>
        <location evidence="1">Cell membrane</location>
    </subcellularLocation>
</comment>
<dbReference type="Gene3D" id="1.10.287.470">
    <property type="entry name" value="Helix hairpin bin"/>
    <property type="match status" value="1"/>
</dbReference>
<dbReference type="Proteomes" id="UP001596091">
    <property type="component" value="Unassembled WGS sequence"/>
</dbReference>
<evidence type="ECO:0000256" key="3">
    <source>
        <dbReference type="ARBA" id="ARBA00022475"/>
    </source>
</evidence>
<evidence type="ECO:0000259" key="8">
    <source>
        <dbReference type="Pfam" id="PF25917"/>
    </source>
</evidence>
<accession>A0ABW1EQG7</accession>
<feature type="domain" description="Multidrug resistance protein MdtA-like barrel-sandwich hybrid" evidence="8">
    <location>
        <begin position="93"/>
        <end position="235"/>
    </location>
</feature>
<feature type="domain" description="Multidrug resistance protein MdtA-like beta-barrel" evidence="9">
    <location>
        <begin position="239"/>
        <end position="322"/>
    </location>
</feature>
<dbReference type="EMBL" id="JBHSPH010000020">
    <property type="protein sequence ID" value="MFC5865527.1"/>
    <property type="molecule type" value="Genomic_DNA"/>
</dbReference>
<evidence type="ECO:0000313" key="11">
    <source>
        <dbReference type="Proteomes" id="UP001596091"/>
    </source>
</evidence>
<dbReference type="PANTHER" id="PTHR30469">
    <property type="entry name" value="MULTIDRUG RESISTANCE PROTEIN MDTA"/>
    <property type="match status" value="1"/>
</dbReference>
<keyword evidence="11" id="KW-1185">Reference proteome</keyword>
<organism evidence="10 11">
    <name type="scientific">Acidicapsa dinghuensis</name>
    <dbReference type="NCBI Taxonomy" id="2218256"/>
    <lineage>
        <taxon>Bacteria</taxon>
        <taxon>Pseudomonadati</taxon>
        <taxon>Acidobacteriota</taxon>
        <taxon>Terriglobia</taxon>
        <taxon>Terriglobales</taxon>
        <taxon>Acidobacteriaceae</taxon>
        <taxon>Acidicapsa</taxon>
    </lineage>
</organism>
<dbReference type="SUPFAM" id="SSF111369">
    <property type="entry name" value="HlyD-like secretion proteins"/>
    <property type="match status" value="1"/>
</dbReference>
<feature type="transmembrane region" description="Helical" evidence="6">
    <location>
        <begin position="28"/>
        <end position="46"/>
    </location>
</feature>
<keyword evidence="6" id="KW-0812">Transmembrane</keyword>
<protein>
    <submittedName>
        <fullName evidence="10">Efflux RND transporter periplasmic adaptor subunit</fullName>
    </submittedName>
</protein>
<dbReference type="Gene3D" id="2.40.30.170">
    <property type="match status" value="1"/>
</dbReference>
<reference evidence="11" key="1">
    <citation type="journal article" date="2019" name="Int. J. Syst. Evol. Microbiol.">
        <title>The Global Catalogue of Microorganisms (GCM) 10K type strain sequencing project: providing services to taxonomists for standard genome sequencing and annotation.</title>
        <authorList>
            <consortium name="The Broad Institute Genomics Platform"/>
            <consortium name="The Broad Institute Genome Sequencing Center for Infectious Disease"/>
            <person name="Wu L."/>
            <person name="Ma J."/>
        </authorList>
    </citation>
    <scope>NUCLEOTIDE SEQUENCE [LARGE SCALE GENOMIC DNA]</scope>
    <source>
        <strain evidence="11">JCM 4087</strain>
    </source>
</reference>
<gene>
    <name evidence="10" type="ORF">ACFPT7_24690</name>
</gene>
<keyword evidence="3" id="KW-1003">Cell membrane</keyword>
<dbReference type="Pfam" id="PF25944">
    <property type="entry name" value="Beta-barrel_RND"/>
    <property type="match status" value="1"/>
</dbReference>
<keyword evidence="6" id="KW-1133">Transmembrane helix</keyword>
<dbReference type="Gene3D" id="2.40.420.20">
    <property type="match status" value="1"/>
</dbReference>
<dbReference type="InterPro" id="IPR058625">
    <property type="entry name" value="MdtA-like_BSH"/>
</dbReference>
<evidence type="ECO:0000259" key="9">
    <source>
        <dbReference type="Pfam" id="PF25944"/>
    </source>
</evidence>
<dbReference type="NCBIfam" id="TIGR01730">
    <property type="entry name" value="RND_mfp"/>
    <property type="match status" value="1"/>
</dbReference>
<comment type="similarity">
    <text evidence="2">Belongs to the membrane fusion protein (MFP) (TC 8.A.1) family.</text>
</comment>
<dbReference type="PANTHER" id="PTHR30469:SF12">
    <property type="entry name" value="MULTIDRUG RESISTANCE PROTEIN MDTA"/>
    <property type="match status" value="1"/>
</dbReference>
<comment type="caution">
    <text evidence="10">The sequence shown here is derived from an EMBL/GenBank/DDBJ whole genome shotgun (WGS) entry which is preliminary data.</text>
</comment>
<feature type="domain" description="Multidrug resistance protein MdtA-like alpha-helical hairpin" evidence="7">
    <location>
        <begin position="132"/>
        <end position="201"/>
    </location>
</feature>
<dbReference type="RefSeq" id="WP_263341763.1">
    <property type="nucleotide sequence ID" value="NZ_JAGSYH010000008.1"/>
</dbReference>
<dbReference type="InterPro" id="IPR058624">
    <property type="entry name" value="MdtA-like_HH"/>
</dbReference>
<dbReference type="InterPro" id="IPR006143">
    <property type="entry name" value="RND_pump_MFP"/>
</dbReference>
<dbReference type="Pfam" id="PF25876">
    <property type="entry name" value="HH_MFP_RND"/>
    <property type="match status" value="1"/>
</dbReference>
<evidence type="ECO:0000256" key="1">
    <source>
        <dbReference type="ARBA" id="ARBA00004236"/>
    </source>
</evidence>
<keyword evidence="4" id="KW-0997">Cell inner membrane</keyword>
<evidence type="ECO:0000313" key="10">
    <source>
        <dbReference type="EMBL" id="MFC5865527.1"/>
    </source>
</evidence>
<evidence type="ECO:0000256" key="4">
    <source>
        <dbReference type="ARBA" id="ARBA00022519"/>
    </source>
</evidence>
<evidence type="ECO:0000256" key="5">
    <source>
        <dbReference type="ARBA" id="ARBA00023136"/>
    </source>
</evidence>
<name>A0ABW1EQG7_9BACT</name>
<sequence>MNNQETLGPDHQLPAPDKAPKRSLGVRIFVWLVILIIFAAGFVWILRHKNASQATVGRRGAAGGTVAVTPATATNGDIGVYIDAIGTVTPIFTATITSQVNGIITEVHYREGQIVRKGDSLIDIDPRPYQATLAQAQGTLERDQNVLAQAKMDLARYQVAWSHNAIPKQTLDDQEKLVLQDEGTVKLDQGSVDYDQVQLGYCHIVAPVSGKAGLRLVDPGNVVQSNSTTPLVVITQMQPMTVVFTIPEDNLPQVQPHLRERQPLVVTAFDRGGDQQLAKGSLLTLDNLIDTTTGTVKARAVFANRDNALYPNQFVNTRLLVETLHNQTLLPTSAIQYNGTTAFVYVLENNVAHIIYVKPGVTDNNTTAVAPVKQGELKEGDIVANSSFDKLLDNAKVAISKEHLPETTSGSSAP</sequence>
<evidence type="ECO:0000256" key="2">
    <source>
        <dbReference type="ARBA" id="ARBA00009477"/>
    </source>
</evidence>
<evidence type="ECO:0000259" key="7">
    <source>
        <dbReference type="Pfam" id="PF25876"/>
    </source>
</evidence>
<dbReference type="Gene3D" id="2.40.50.100">
    <property type="match status" value="1"/>
</dbReference>
<proteinExistence type="inferred from homology"/>
<keyword evidence="5 6" id="KW-0472">Membrane</keyword>